<sequence length="367" mass="41236">MQAQSKFNKYFVDSTDHAIDVSGFLNEGFGFLPVPILITEPAVGYGGGLVGVFFHGQQKKRVVVDSTSHLENSKNLPPVLTAVAGAMTENGTWLAMLAHQGSYLNDRLRYTGAVGYVSPNLTFYGGSGLEAGKYEFNMKGFLTFHELLFRPVAKVPLFTGLNYVYFNNEVTFDTKIPEIGSLENDNKLGGMNVVAMWDSRNNTFTPTKGIMSATEFGVFDKALGGDNNYWNFNHRTYFYQPIIKEKLFSGYRLNYAAKWGDSVPFYELPFISLRGIQALRYQDHHALTLETEWRWQFVKRWSVVGFAGAGFTAPKIDEFDVSKGNYAVGGGFRYFIAKQYGLHAGIDVARGPEVWAWYLTVGSNWFR</sequence>
<dbReference type="InterPro" id="IPR000184">
    <property type="entry name" value="Bac_surfAg_D15"/>
</dbReference>
<organism evidence="4 5">
    <name type="scientific">Flammeovirga pacifica</name>
    <dbReference type="NCBI Taxonomy" id="915059"/>
    <lineage>
        <taxon>Bacteria</taxon>
        <taxon>Pseudomonadati</taxon>
        <taxon>Bacteroidota</taxon>
        <taxon>Cytophagia</taxon>
        <taxon>Cytophagales</taxon>
        <taxon>Flammeovirgaceae</taxon>
        <taxon>Flammeovirga</taxon>
    </lineage>
</organism>
<dbReference type="GO" id="GO:0019867">
    <property type="term" value="C:outer membrane"/>
    <property type="evidence" value="ECO:0007669"/>
    <property type="project" value="InterPro"/>
</dbReference>
<protein>
    <recommendedName>
        <fullName evidence="3">Bacterial surface antigen (D15) domain-containing protein</fullName>
    </recommendedName>
</protein>
<dbReference type="AlphaFoldDB" id="A0A1S1Z0G8"/>
<dbReference type="EMBL" id="JRYR02000001">
    <property type="protein sequence ID" value="OHX66595.1"/>
    <property type="molecule type" value="Genomic_DNA"/>
</dbReference>
<feature type="domain" description="Bacterial surface antigen (D15)" evidence="3">
    <location>
        <begin position="194"/>
        <end position="267"/>
    </location>
</feature>
<evidence type="ECO:0000256" key="2">
    <source>
        <dbReference type="ARBA" id="ARBA00023136"/>
    </source>
</evidence>
<proteinExistence type="predicted"/>
<evidence type="ECO:0000313" key="5">
    <source>
        <dbReference type="Proteomes" id="UP000179797"/>
    </source>
</evidence>
<dbReference type="STRING" id="915059.NH26_09600"/>
<dbReference type="Proteomes" id="UP000179797">
    <property type="component" value="Unassembled WGS sequence"/>
</dbReference>
<evidence type="ECO:0000256" key="1">
    <source>
        <dbReference type="ARBA" id="ARBA00004370"/>
    </source>
</evidence>
<reference evidence="4 5" key="1">
    <citation type="journal article" date="2012" name="Int. J. Syst. Evol. Microbiol.">
        <title>Flammeovirga pacifica sp. nov., isolated from deep-sea sediment.</title>
        <authorList>
            <person name="Xu H."/>
            <person name="Fu Y."/>
            <person name="Yang N."/>
            <person name="Ding Z."/>
            <person name="Lai Q."/>
            <person name="Zeng R."/>
        </authorList>
    </citation>
    <scope>NUCLEOTIDE SEQUENCE [LARGE SCALE GENOMIC DNA]</scope>
    <source>
        <strain evidence="5">DSM 24597 / LMG 26175 / WPAGA1</strain>
    </source>
</reference>
<keyword evidence="5" id="KW-1185">Reference proteome</keyword>
<dbReference type="Gene3D" id="2.40.160.50">
    <property type="entry name" value="membrane protein fhac: a member of the omp85/tpsb transporter family"/>
    <property type="match status" value="1"/>
</dbReference>
<dbReference type="Pfam" id="PF01103">
    <property type="entry name" value="Omp85"/>
    <property type="match status" value="1"/>
</dbReference>
<comment type="caution">
    <text evidence="4">The sequence shown here is derived from an EMBL/GenBank/DDBJ whole genome shotgun (WGS) entry which is preliminary data.</text>
</comment>
<gene>
    <name evidence="4" type="ORF">NH26_09600</name>
</gene>
<comment type="subcellular location">
    <subcellularLocation>
        <location evidence="1">Membrane</location>
    </subcellularLocation>
</comment>
<name>A0A1S1Z0G8_FLAPC</name>
<accession>A0A1S1Z0G8</accession>
<evidence type="ECO:0000313" key="4">
    <source>
        <dbReference type="EMBL" id="OHX66595.1"/>
    </source>
</evidence>
<keyword evidence="2" id="KW-0472">Membrane</keyword>
<evidence type="ECO:0000259" key="3">
    <source>
        <dbReference type="Pfam" id="PF01103"/>
    </source>
</evidence>